<feature type="transmembrane region" description="Helical" evidence="1">
    <location>
        <begin position="39"/>
        <end position="60"/>
    </location>
</feature>
<keyword evidence="1" id="KW-0472">Membrane</keyword>
<evidence type="ECO:0000313" key="3">
    <source>
        <dbReference type="Proteomes" id="UP001165368"/>
    </source>
</evidence>
<dbReference type="RefSeq" id="WP_237822530.1">
    <property type="nucleotide sequence ID" value="NZ_JAKLTQ010000013.1"/>
</dbReference>
<keyword evidence="1" id="KW-0812">Transmembrane</keyword>
<accession>A0ABS9L9G9</accession>
<reference evidence="2" key="1">
    <citation type="submission" date="2022-01" db="EMBL/GenBank/DDBJ databases">
        <authorList>
            <person name="Jo J.-H."/>
            <person name="Im W.-T."/>
        </authorList>
    </citation>
    <scope>NUCLEOTIDE SEQUENCE</scope>
    <source>
        <strain evidence="2">I2-34</strain>
    </source>
</reference>
<feature type="transmembrane region" description="Helical" evidence="1">
    <location>
        <begin position="6"/>
        <end position="32"/>
    </location>
</feature>
<keyword evidence="3" id="KW-1185">Reference proteome</keyword>
<sequence length="223" mass="23124">MTALQYLSVVVLTALGGFDPAPALIAAAALAAGFRRRHVLGFAALLIGGTAAWGLVLTVIGGARLGRVDWHALARGGAVAAWVELALGLGGWALYRALRRRRPESSREVRSPWGLYATAAGFVAIVVFDLPFDVMVVASAGQPPVLAVPGWVAWAALSQAPLTLLGVAVAAGRHRSAVARLNRIWSRFAPVAGTVATACLAVAALVLLADAAQFLVRGHFLVP</sequence>
<evidence type="ECO:0000256" key="1">
    <source>
        <dbReference type="SAM" id="Phobius"/>
    </source>
</evidence>
<gene>
    <name evidence="2" type="ORF">LVY72_15625</name>
</gene>
<comment type="caution">
    <text evidence="2">The sequence shown here is derived from an EMBL/GenBank/DDBJ whole genome shotgun (WGS) entry which is preliminary data.</text>
</comment>
<name>A0ABS9L9G9_9MICC</name>
<proteinExistence type="predicted"/>
<dbReference type="EMBL" id="JAKLTQ010000013">
    <property type="protein sequence ID" value="MCG2623327.1"/>
    <property type="molecule type" value="Genomic_DNA"/>
</dbReference>
<feature type="transmembrane region" description="Helical" evidence="1">
    <location>
        <begin position="72"/>
        <end position="95"/>
    </location>
</feature>
<evidence type="ECO:0000313" key="2">
    <source>
        <dbReference type="EMBL" id="MCG2623327.1"/>
    </source>
</evidence>
<organism evidence="2 3">
    <name type="scientific">Arthrobacter hankyongi</name>
    <dbReference type="NCBI Taxonomy" id="2904801"/>
    <lineage>
        <taxon>Bacteria</taxon>
        <taxon>Bacillati</taxon>
        <taxon>Actinomycetota</taxon>
        <taxon>Actinomycetes</taxon>
        <taxon>Micrococcales</taxon>
        <taxon>Micrococcaceae</taxon>
        <taxon>Arthrobacter</taxon>
    </lineage>
</organism>
<feature type="transmembrane region" description="Helical" evidence="1">
    <location>
        <begin position="151"/>
        <end position="172"/>
    </location>
</feature>
<feature type="transmembrane region" description="Helical" evidence="1">
    <location>
        <begin position="184"/>
        <end position="209"/>
    </location>
</feature>
<feature type="transmembrane region" description="Helical" evidence="1">
    <location>
        <begin position="115"/>
        <end position="139"/>
    </location>
</feature>
<protein>
    <recommendedName>
        <fullName evidence="4">Sap, sulfolipid-1-addressing protein</fullName>
    </recommendedName>
</protein>
<dbReference type="Proteomes" id="UP001165368">
    <property type="component" value="Unassembled WGS sequence"/>
</dbReference>
<evidence type="ECO:0008006" key="4">
    <source>
        <dbReference type="Google" id="ProtNLM"/>
    </source>
</evidence>
<keyword evidence="1" id="KW-1133">Transmembrane helix</keyword>